<dbReference type="Proteomes" id="UP001549119">
    <property type="component" value="Unassembled WGS sequence"/>
</dbReference>
<feature type="compositionally biased region" description="Low complexity" evidence="1">
    <location>
        <begin position="9"/>
        <end position="25"/>
    </location>
</feature>
<reference evidence="2 3" key="1">
    <citation type="submission" date="2024-06" db="EMBL/GenBank/DDBJ databases">
        <title>Genomics of switchgrass bacterial isolates.</title>
        <authorList>
            <person name="Shade A."/>
        </authorList>
    </citation>
    <scope>NUCLEOTIDE SEQUENCE [LARGE SCALE GENOMIC DNA]</scope>
    <source>
        <strain evidence="2 3">PvP084</strain>
    </source>
</reference>
<evidence type="ECO:0000313" key="2">
    <source>
        <dbReference type="EMBL" id="MET3867767.1"/>
    </source>
</evidence>
<accession>A0ABV2NMM9</accession>
<organism evidence="2 3">
    <name type="scientific">Methylobacterium radiotolerans</name>
    <dbReference type="NCBI Taxonomy" id="31998"/>
    <lineage>
        <taxon>Bacteria</taxon>
        <taxon>Pseudomonadati</taxon>
        <taxon>Pseudomonadota</taxon>
        <taxon>Alphaproteobacteria</taxon>
        <taxon>Hyphomicrobiales</taxon>
        <taxon>Methylobacteriaceae</taxon>
        <taxon>Methylobacterium</taxon>
    </lineage>
</organism>
<comment type="caution">
    <text evidence="2">The sequence shown here is derived from an EMBL/GenBank/DDBJ whole genome shotgun (WGS) entry which is preliminary data.</text>
</comment>
<sequence length="47" mass="4741">MRQPRNATGAPRGPQAAGGARPSPSRTGQYFRMIGSGDIGTGSAPKA</sequence>
<keyword evidence="3" id="KW-1185">Reference proteome</keyword>
<evidence type="ECO:0000313" key="3">
    <source>
        <dbReference type="Proteomes" id="UP001549119"/>
    </source>
</evidence>
<dbReference type="EMBL" id="JBEPNW010000002">
    <property type="protein sequence ID" value="MET3867767.1"/>
    <property type="molecule type" value="Genomic_DNA"/>
</dbReference>
<evidence type="ECO:0000256" key="1">
    <source>
        <dbReference type="SAM" id="MobiDB-lite"/>
    </source>
</evidence>
<gene>
    <name evidence="2" type="ORF">ABIC20_005076</name>
</gene>
<name>A0ABV2NMM9_9HYPH</name>
<proteinExistence type="predicted"/>
<protein>
    <submittedName>
        <fullName evidence="2">Uncharacterized protein</fullName>
    </submittedName>
</protein>
<feature type="region of interest" description="Disordered" evidence="1">
    <location>
        <begin position="1"/>
        <end position="47"/>
    </location>
</feature>